<dbReference type="EMBL" id="JARGYC010000045">
    <property type="protein sequence ID" value="MDF0602231.1"/>
    <property type="molecule type" value="Genomic_DNA"/>
</dbReference>
<dbReference type="Proteomes" id="UP001220964">
    <property type="component" value="Unassembled WGS sequence"/>
</dbReference>
<name>A0AAE3NUD4_9RHOB</name>
<accession>A0AAE3NUD4</accession>
<dbReference type="AlphaFoldDB" id="A0AAE3NUD4"/>
<dbReference type="InterPro" id="IPR049245">
    <property type="entry name" value="DUF6880"/>
</dbReference>
<evidence type="ECO:0000313" key="1">
    <source>
        <dbReference type="EMBL" id="MDF0602231.1"/>
    </source>
</evidence>
<proteinExistence type="predicted"/>
<protein>
    <submittedName>
        <fullName evidence="1">Uncharacterized protein</fullName>
    </submittedName>
</protein>
<evidence type="ECO:0000313" key="2">
    <source>
        <dbReference type="Proteomes" id="UP001220964"/>
    </source>
</evidence>
<dbReference type="Pfam" id="PF21810">
    <property type="entry name" value="DUF6880"/>
    <property type="match status" value="1"/>
</dbReference>
<gene>
    <name evidence="1" type="ORF">P1J78_15935</name>
</gene>
<reference evidence="1" key="1">
    <citation type="submission" date="2023-03" db="EMBL/GenBank/DDBJ databases">
        <title>Multiphase analysis and comparison of six strains from genera Psychromarinibacter, Lutimaribacter, and Maritimibacter, including a novel species: Psychromarinibacter sediminicola sp. nov.</title>
        <authorList>
            <person name="Wang Y.-H."/>
            <person name="Ye M.-Q."/>
            <person name="Du Z.-J."/>
        </authorList>
    </citation>
    <scope>NUCLEOTIDE SEQUENCE</scope>
    <source>
        <strain evidence="1">C21-152</strain>
    </source>
</reference>
<organism evidence="1 2">
    <name type="scientific">Psychromarinibacter sediminicola</name>
    <dbReference type="NCBI Taxonomy" id="3033385"/>
    <lineage>
        <taxon>Bacteria</taxon>
        <taxon>Pseudomonadati</taxon>
        <taxon>Pseudomonadota</taxon>
        <taxon>Alphaproteobacteria</taxon>
        <taxon>Rhodobacterales</taxon>
        <taxon>Paracoccaceae</taxon>
        <taxon>Psychromarinibacter</taxon>
    </lineage>
</organism>
<comment type="caution">
    <text evidence="1">The sequence shown here is derived from an EMBL/GenBank/DDBJ whole genome shotgun (WGS) entry which is preliminary data.</text>
</comment>
<sequence>MASKKTLNAKNLETLGAPRLAELLMEISNGNAAAKHRLRL</sequence>
<keyword evidence="2" id="KW-1185">Reference proteome</keyword>